<evidence type="ECO:0000313" key="1">
    <source>
        <dbReference type="EMBL" id="MCT2585483.1"/>
    </source>
</evidence>
<proteinExistence type="predicted"/>
<evidence type="ECO:0000313" key="2">
    <source>
        <dbReference type="Proteomes" id="UP001156441"/>
    </source>
</evidence>
<gene>
    <name evidence="1" type="ORF">JT362_20380</name>
</gene>
<dbReference type="PANTHER" id="PTHR36221:SF1">
    <property type="entry name" value="DUF742 DOMAIN-CONTAINING PROTEIN"/>
    <property type="match status" value="1"/>
</dbReference>
<dbReference type="RefSeq" id="WP_260193075.1">
    <property type="nucleotide sequence ID" value="NZ_JAFFZE010000015.1"/>
</dbReference>
<dbReference type="PANTHER" id="PTHR36221">
    <property type="entry name" value="DUF742 DOMAIN-CONTAINING PROTEIN"/>
    <property type="match status" value="1"/>
</dbReference>
<dbReference type="Pfam" id="PF05331">
    <property type="entry name" value="DUF742"/>
    <property type="match status" value="1"/>
</dbReference>
<accession>A0ABT2JCK3</accession>
<name>A0ABT2JCK3_9PSEU</name>
<sequence length="122" mass="13046">MNTAVNGDGPALARPYSWTGGRTEPAVELAVEARVRTTARGAALPQRRASAQWTVTQLCLRPRSVAELAAHLGVPLGVARVLVADLLADDLVTVQATLTHDADADERRDLIERVLSGLRTAR</sequence>
<protein>
    <submittedName>
        <fullName evidence="1">DUF742 domain-containing protein</fullName>
    </submittedName>
</protein>
<comment type="caution">
    <text evidence="1">The sequence shown here is derived from an EMBL/GenBank/DDBJ whole genome shotgun (WGS) entry which is preliminary data.</text>
</comment>
<dbReference type="Proteomes" id="UP001156441">
    <property type="component" value="Unassembled WGS sequence"/>
</dbReference>
<organism evidence="1 2">
    <name type="scientific">Actinophytocola gossypii</name>
    <dbReference type="NCBI Taxonomy" id="2812003"/>
    <lineage>
        <taxon>Bacteria</taxon>
        <taxon>Bacillati</taxon>
        <taxon>Actinomycetota</taxon>
        <taxon>Actinomycetes</taxon>
        <taxon>Pseudonocardiales</taxon>
        <taxon>Pseudonocardiaceae</taxon>
    </lineage>
</organism>
<dbReference type="EMBL" id="JAFFZE010000015">
    <property type="protein sequence ID" value="MCT2585483.1"/>
    <property type="molecule type" value="Genomic_DNA"/>
</dbReference>
<dbReference type="InterPro" id="IPR007995">
    <property type="entry name" value="DUF742"/>
</dbReference>
<reference evidence="1 2" key="1">
    <citation type="submission" date="2021-02" db="EMBL/GenBank/DDBJ databases">
        <title>Actinophytocola xerophila sp. nov., isolated from soil of cotton cropping field.</title>
        <authorList>
            <person name="Huang R."/>
            <person name="Chen X."/>
            <person name="Ge X."/>
            <person name="Liu W."/>
        </authorList>
    </citation>
    <scope>NUCLEOTIDE SEQUENCE [LARGE SCALE GENOMIC DNA]</scope>
    <source>
        <strain evidence="1 2">S1-96</strain>
    </source>
</reference>
<keyword evidence="2" id="KW-1185">Reference proteome</keyword>